<dbReference type="GO" id="GO:0000724">
    <property type="term" value="P:double-strand break repair via homologous recombination"/>
    <property type="evidence" value="ECO:0007669"/>
    <property type="project" value="TreeGrafter"/>
</dbReference>
<evidence type="ECO:0000256" key="6">
    <source>
        <dbReference type="ARBA" id="ARBA00022763"/>
    </source>
</evidence>
<keyword evidence="6" id="KW-0227">DNA damage</keyword>
<dbReference type="GO" id="GO:0005524">
    <property type="term" value="F:ATP binding"/>
    <property type="evidence" value="ECO:0007669"/>
    <property type="project" value="UniProtKB-KW"/>
</dbReference>
<dbReference type="SUPFAM" id="SSF52540">
    <property type="entry name" value="P-loop containing nucleoside triphosphate hydrolases"/>
    <property type="match status" value="2"/>
</dbReference>
<keyword evidence="7" id="KW-0067">ATP-binding</keyword>
<feature type="domain" description="RecF/RecN/SMC N-terminal" evidence="14">
    <location>
        <begin position="96"/>
        <end position="1114"/>
    </location>
</feature>
<dbReference type="Pfam" id="PF02463">
    <property type="entry name" value="SMC_N"/>
    <property type="match status" value="1"/>
</dbReference>
<feature type="coiled-coil region" evidence="12">
    <location>
        <begin position="777"/>
        <end position="856"/>
    </location>
</feature>
<dbReference type="VEuPathDB" id="FungiDB:MCYG_08396"/>
<keyword evidence="9" id="KW-0233">DNA recombination</keyword>
<evidence type="ECO:0000256" key="10">
    <source>
        <dbReference type="ARBA" id="ARBA00023204"/>
    </source>
</evidence>
<feature type="region of interest" description="Disordered" evidence="13">
    <location>
        <begin position="1"/>
        <end position="88"/>
    </location>
</feature>
<dbReference type="GO" id="GO:0030915">
    <property type="term" value="C:Smc5-Smc6 complex"/>
    <property type="evidence" value="ECO:0007669"/>
    <property type="project" value="TreeGrafter"/>
</dbReference>
<evidence type="ECO:0000256" key="12">
    <source>
        <dbReference type="SAM" id="Coils"/>
    </source>
</evidence>
<keyword evidence="5" id="KW-0547">Nucleotide-binding</keyword>
<dbReference type="Gene3D" id="3.40.50.300">
    <property type="entry name" value="P-loop containing nucleotide triphosphate hydrolases"/>
    <property type="match status" value="2"/>
</dbReference>
<dbReference type="EMBL" id="DS995708">
    <property type="protein sequence ID" value="EEQ35577.1"/>
    <property type="molecule type" value="Genomic_DNA"/>
</dbReference>
<evidence type="ECO:0000256" key="3">
    <source>
        <dbReference type="ARBA" id="ARBA00006793"/>
    </source>
</evidence>
<feature type="compositionally biased region" description="Acidic residues" evidence="13">
    <location>
        <begin position="57"/>
        <end position="69"/>
    </location>
</feature>
<dbReference type="RefSeq" id="XP_002843313.1">
    <property type="nucleotide sequence ID" value="XM_002843267.1"/>
</dbReference>
<dbReference type="eggNOG" id="KOG0250">
    <property type="taxonomic scope" value="Eukaryota"/>
</dbReference>
<keyword evidence="16" id="KW-1185">Reference proteome</keyword>
<dbReference type="OMA" id="MCHDHFY"/>
<dbReference type="GO" id="GO:0003684">
    <property type="term" value="F:damaged DNA binding"/>
    <property type="evidence" value="ECO:0007669"/>
    <property type="project" value="TreeGrafter"/>
</dbReference>
<protein>
    <recommendedName>
        <fullName evidence="14">RecF/RecN/SMC N-terminal domain-containing protein</fullName>
    </recommendedName>
</protein>
<keyword evidence="11" id="KW-0539">Nucleus</keyword>
<evidence type="ECO:0000256" key="13">
    <source>
        <dbReference type="SAM" id="MobiDB-lite"/>
    </source>
</evidence>
<feature type="coiled-coil region" evidence="12">
    <location>
        <begin position="885"/>
        <end position="973"/>
    </location>
</feature>
<evidence type="ECO:0000256" key="4">
    <source>
        <dbReference type="ARBA" id="ARBA00022454"/>
    </source>
</evidence>
<evidence type="ECO:0000256" key="7">
    <source>
        <dbReference type="ARBA" id="ARBA00022840"/>
    </source>
</evidence>
<evidence type="ECO:0000256" key="2">
    <source>
        <dbReference type="ARBA" id="ARBA00004286"/>
    </source>
</evidence>
<evidence type="ECO:0000256" key="11">
    <source>
        <dbReference type="ARBA" id="ARBA00023242"/>
    </source>
</evidence>
<comment type="subcellular location">
    <subcellularLocation>
        <location evidence="2">Chromosome</location>
    </subcellularLocation>
    <subcellularLocation>
        <location evidence="1">Nucleus</location>
    </subcellularLocation>
</comment>
<evidence type="ECO:0000313" key="16">
    <source>
        <dbReference type="Proteomes" id="UP000002035"/>
    </source>
</evidence>
<feature type="coiled-coil region" evidence="12">
    <location>
        <begin position="263"/>
        <end position="413"/>
    </location>
</feature>
<evidence type="ECO:0000313" key="15">
    <source>
        <dbReference type="EMBL" id="EEQ35577.1"/>
    </source>
</evidence>
<feature type="coiled-coil region" evidence="12">
    <location>
        <begin position="454"/>
        <end position="519"/>
    </location>
</feature>
<dbReference type="PANTHER" id="PTHR19306:SF6">
    <property type="entry name" value="STRUCTURAL MAINTENANCE OF CHROMOSOMES PROTEIN 6"/>
    <property type="match status" value="1"/>
</dbReference>
<evidence type="ECO:0000256" key="1">
    <source>
        <dbReference type="ARBA" id="ARBA00004123"/>
    </source>
</evidence>
<sequence length="1146" mass="128798">MTARKRGQSTVEPGSGGQGEASTSKRPRISNVLEDIGDGAPGSADSSSEATSSSSDGGEEEEEDEEEAEIGLRSTQAIHEKNSRRQENVAAEHGIIERVDCYNFMCHEHFSVELGPLINFIVGKNGSGKSAILTALTLCLGGKASATNRGQSLKSFVKEGKESATIIVRIKNQGDGAYLPDIYGDSVIVERHFSRSGSSGFRLKSKSGAIVSTRRADLDSITDYFALQMDNPMNVLSQDMARQFLSTSSPAEKYKFFMKGVQLEQLDVDYHMMEQSIDQLEEKLKDHMDQLKVLETNKNNARARLAQSDRHESLRERIRHLRGQTAWIQVEEQERLRDSLITEVAETKARIEQLQSEAEGRDEAFQEADREFNEASVALQEAKDAQAAVEESKAEIKQRYDEAVKERTGLQAQQAMIREHLMDNKRIIADTQRKIAEEHARLETLNGGATAARLNELEERRSAASAAKDKYNNHRQNADQLQKAISEAEEAVNEKSKPIREKKAEINDAENQLRTLMTRDRGQQDGFPEKMPLLLQAIAAERGFSQPPVGPLGQHVRLLKPKWSSILENAFGATLSSFVVTSKRDMNVLSGIMRRVDCVCPIFIGNSQGRIDTSGHEPDPQFDTALRVLEVRLYFTPVQAIDNDMVRRQLVINHGIEQMLLIEDVEEASKIMFDGARPRNVKRCYCIDSRDKRRGIHLAFGRMGDPSQSPIPAFTGRPRMKTDTEIQIRLQQEVVDSLKRNLGQLGQEHRAAIQHLQRQKQLFSIHQNQEHELFVESQRAEDKADDLKDAIDRDSIEDGRLEALNLAMKETEEEMKLHERSFEDCVNAKDAATAKVKEIKKELAAKDAEISGISNNTRQAEADLARKVNKRHAALVNKNEAIAKTNNIKAQVVQIERRQEETEARIADFIQKASMVAPRVSIDAGETEASLAEKLDRLDRDLRRYDSQMGASREEIAAAAAEADAKYERSRNETAGFKTLAQMLKHSLVHRQERWQKFRAHITSRAKIQFIYLLSERGFRGRLLANHRKKLLDIQVEPDSTKDGISRGARTLSGGEKSFSQICLLLALWEAMGSPIRCLDEFDVYMDSVNRKMAIDILMYAARCSVGRQYILITPGSRSEITAAPDVRVKELAEPERGQRTLSFAQ</sequence>
<dbReference type="GO" id="GO:0005634">
    <property type="term" value="C:nucleus"/>
    <property type="evidence" value="ECO:0007669"/>
    <property type="project" value="UniProtKB-SubCell"/>
</dbReference>
<comment type="similarity">
    <text evidence="3">Belongs to the SMC family. SMC6 subfamily.</text>
</comment>
<accession>C5G0C4</accession>
<evidence type="ECO:0000256" key="5">
    <source>
        <dbReference type="ARBA" id="ARBA00022741"/>
    </source>
</evidence>
<name>C5G0C4_ARTOC</name>
<feature type="compositionally biased region" description="Low complexity" evidence="13">
    <location>
        <begin position="41"/>
        <end position="56"/>
    </location>
</feature>
<dbReference type="HOGENOM" id="CLU_009063_0_0_1"/>
<dbReference type="STRING" id="554155.C5G0C4"/>
<dbReference type="InterPro" id="IPR027417">
    <property type="entry name" value="P-loop_NTPase"/>
</dbReference>
<evidence type="ECO:0000259" key="14">
    <source>
        <dbReference type="Pfam" id="PF02463"/>
    </source>
</evidence>
<dbReference type="GeneID" id="9227845"/>
<evidence type="ECO:0000256" key="8">
    <source>
        <dbReference type="ARBA" id="ARBA00023054"/>
    </source>
</evidence>
<dbReference type="GO" id="GO:0035861">
    <property type="term" value="C:site of double-strand break"/>
    <property type="evidence" value="ECO:0007669"/>
    <property type="project" value="TreeGrafter"/>
</dbReference>
<keyword evidence="8 12" id="KW-0175">Coiled coil</keyword>
<dbReference type="Proteomes" id="UP000002035">
    <property type="component" value="Unassembled WGS sequence"/>
</dbReference>
<keyword evidence="10" id="KW-0234">DNA repair</keyword>
<reference evidence="16" key="1">
    <citation type="journal article" date="2012" name="MBio">
        <title>Comparative genome analysis of Trichophyton rubrum and related dermatophytes reveals candidate genes involved in infection.</title>
        <authorList>
            <person name="Martinez D.A."/>
            <person name="Oliver B.G."/>
            <person name="Graeser Y."/>
            <person name="Goldberg J.M."/>
            <person name="Li W."/>
            <person name="Martinez-Rossi N.M."/>
            <person name="Monod M."/>
            <person name="Shelest E."/>
            <person name="Barton R.C."/>
            <person name="Birch E."/>
            <person name="Brakhage A.A."/>
            <person name="Chen Z."/>
            <person name="Gurr S.J."/>
            <person name="Heiman D."/>
            <person name="Heitman J."/>
            <person name="Kosti I."/>
            <person name="Rossi A."/>
            <person name="Saif S."/>
            <person name="Samalova M."/>
            <person name="Saunders C.W."/>
            <person name="Shea T."/>
            <person name="Summerbell R.C."/>
            <person name="Xu J."/>
            <person name="Young S."/>
            <person name="Zeng Q."/>
            <person name="Birren B.W."/>
            <person name="Cuomo C.A."/>
            <person name="White T.C."/>
        </authorList>
    </citation>
    <scope>NUCLEOTIDE SEQUENCE [LARGE SCALE GENOMIC DNA]</scope>
    <source>
        <strain evidence="16">ATCC MYA-4605 / CBS 113480</strain>
    </source>
</reference>
<organism evidence="15 16">
    <name type="scientific">Arthroderma otae (strain ATCC MYA-4605 / CBS 113480)</name>
    <name type="common">Microsporum canis</name>
    <dbReference type="NCBI Taxonomy" id="554155"/>
    <lineage>
        <taxon>Eukaryota</taxon>
        <taxon>Fungi</taxon>
        <taxon>Dikarya</taxon>
        <taxon>Ascomycota</taxon>
        <taxon>Pezizomycotina</taxon>
        <taxon>Eurotiomycetes</taxon>
        <taxon>Eurotiomycetidae</taxon>
        <taxon>Onygenales</taxon>
        <taxon>Arthrodermataceae</taxon>
        <taxon>Microsporum</taxon>
    </lineage>
</organism>
<gene>
    <name evidence="15" type="ORF">MCYG_08396</name>
</gene>
<dbReference type="GO" id="GO:0003697">
    <property type="term" value="F:single-stranded DNA binding"/>
    <property type="evidence" value="ECO:0007669"/>
    <property type="project" value="TreeGrafter"/>
</dbReference>
<feature type="compositionally biased region" description="Basic and acidic residues" evidence="13">
    <location>
        <begin position="78"/>
        <end position="87"/>
    </location>
</feature>
<dbReference type="InterPro" id="IPR003395">
    <property type="entry name" value="RecF/RecN/SMC_N"/>
</dbReference>
<dbReference type="AlphaFoldDB" id="C5G0C4"/>
<proteinExistence type="inferred from homology"/>
<evidence type="ECO:0000256" key="9">
    <source>
        <dbReference type="ARBA" id="ARBA00023172"/>
    </source>
</evidence>
<keyword evidence="4" id="KW-0158">Chromosome</keyword>
<dbReference type="PANTHER" id="PTHR19306">
    <property type="entry name" value="STRUCTURAL MAINTENANCE OF CHROMOSOMES 5,6 SMC5, SMC6"/>
    <property type="match status" value="1"/>
</dbReference>
<dbReference type="OrthoDB" id="10265785at2759"/>